<evidence type="ECO:0000313" key="5">
    <source>
        <dbReference type="Proteomes" id="UP001302494"/>
    </source>
</evidence>
<feature type="binding site" evidence="3">
    <location>
        <position position="124"/>
    </location>
    <ligand>
        <name>substrate</name>
    </ligand>
</feature>
<dbReference type="SUPFAM" id="SSF110857">
    <property type="entry name" value="Gamma-glutamyl cyclotransferase-like"/>
    <property type="match status" value="1"/>
</dbReference>
<dbReference type="InterPro" id="IPR036568">
    <property type="entry name" value="GGCT-like_sf"/>
</dbReference>
<evidence type="ECO:0000256" key="3">
    <source>
        <dbReference type="PIRSR" id="PIRSR617939-2"/>
    </source>
</evidence>
<dbReference type="Pfam" id="PF13772">
    <property type="entry name" value="AIG2_2"/>
    <property type="match status" value="1"/>
</dbReference>
<dbReference type="GO" id="GO:0003839">
    <property type="term" value="F:gamma-glutamylcyclotransferase activity"/>
    <property type="evidence" value="ECO:0007669"/>
    <property type="project" value="InterPro"/>
</dbReference>
<gene>
    <name evidence="4" type="ORF">PQG83_08510</name>
</gene>
<accession>A0AA96GMV8</accession>
<evidence type="ECO:0000313" key="4">
    <source>
        <dbReference type="EMBL" id="WNM63782.1"/>
    </source>
</evidence>
<proteinExistence type="predicted"/>
<dbReference type="Gene3D" id="3.10.490.10">
    <property type="entry name" value="Gamma-glutamyl cyclotransferase-like"/>
    <property type="match status" value="1"/>
</dbReference>
<dbReference type="KEGG" id="nneo:PQG83_08510"/>
<protein>
    <submittedName>
        <fullName evidence="4">Gamma-glutamylcyclotransferase</fullName>
    </submittedName>
</protein>
<dbReference type="RefSeq" id="WP_312748479.1">
    <property type="nucleotide sequence ID" value="NZ_CP116968.1"/>
</dbReference>
<reference evidence="4 5" key="1">
    <citation type="submission" date="2023-01" db="EMBL/GenBank/DDBJ databases">
        <title>Cultivation and genomic characterization of new, ubiquitous marine nitrite-oxidizing bacteria from the Nitrospirales.</title>
        <authorList>
            <person name="Mueller A.J."/>
            <person name="Daebeler A."/>
            <person name="Herbold C.W."/>
            <person name="Kirkegaard R.H."/>
            <person name="Daims H."/>
        </authorList>
    </citation>
    <scope>NUCLEOTIDE SEQUENCE [LARGE SCALE GENOMIC DNA]</scope>
    <source>
        <strain evidence="4 5">DK</strain>
    </source>
</reference>
<dbReference type="InterPro" id="IPR017939">
    <property type="entry name" value="G-Glutamylcylcotransferase"/>
</dbReference>
<dbReference type="PANTHER" id="PTHR12935">
    <property type="entry name" value="GAMMA-GLUTAMYLCYCLOTRANSFERASE"/>
    <property type="match status" value="1"/>
</dbReference>
<evidence type="ECO:0000256" key="2">
    <source>
        <dbReference type="PIRSR" id="PIRSR617939-1"/>
    </source>
</evidence>
<organism evidence="4 5">
    <name type="scientific">Candidatus Nitrospira neomarina</name>
    <dbReference type="NCBI Taxonomy" id="3020899"/>
    <lineage>
        <taxon>Bacteria</taxon>
        <taxon>Pseudomonadati</taxon>
        <taxon>Nitrospirota</taxon>
        <taxon>Nitrospiria</taxon>
        <taxon>Nitrospirales</taxon>
        <taxon>Nitrospiraceae</taxon>
        <taxon>Nitrospira</taxon>
    </lineage>
</organism>
<sequence>MSESLLYYLAYGSNLHPVRLRERVPSAELLDVVELKHYRLAFQKRGQDGSSKCNMARTGEASDGVYGAIYQIDSTHKSILDRFEGNGYHDSQLTVEFHGQEYSCLTYLAQPSYIQNSLKPFHWYKELIVLGARHLRFPDAYVRSIESIESVDDPDEERQIQHQSLIARILQYSSS</sequence>
<dbReference type="EMBL" id="CP116968">
    <property type="protein sequence ID" value="WNM63782.1"/>
    <property type="molecule type" value="Genomic_DNA"/>
</dbReference>
<dbReference type="CDD" id="cd06661">
    <property type="entry name" value="GGCT_like"/>
    <property type="match status" value="1"/>
</dbReference>
<keyword evidence="1" id="KW-0456">Lyase</keyword>
<dbReference type="AlphaFoldDB" id="A0AA96GMV8"/>
<dbReference type="PANTHER" id="PTHR12935:SF0">
    <property type="entry name" value="GAMMA-GLUTAMYLCYCLOTRANSFERASE"/>
    <property type="match status" value="1"/>
</dbReference>
<feature type="active site" description="Proton acceptor" evidence="2">
    <location>
        <position position="84"/>
    </location>
</feature>
<name>A0AA96GMV8_9BACT</name>
<feature type="binding site" evidence="3">
    <location>
        <begin position="8"/>
        <end position="13"/>
    </location>
    <ligand>
        <name>substrate</name>
    </ligand>
</feature>
<keyword evidence="5" id="KW-1185">Reference proteome</keyword>
<evidence type="ECO:0000256" key="1">
    <source>
        <dbReference type="ARBA" id="ARBA00023239"/>
    </source>
</evidence>
<dbReference type="InterPro" id="IPR013024">
    <property type="entry name" value="GGCT-like"/>
</dbReference>
<dbReference type="Proteomes" id="UP001302494">
    <property type="component" value="Chromosome"/>
</dbReference>